<protein>
    <submittedName>
        <fullName evidence="1">Uncharacterized protein</fullName>
    </submittedName>
</protein>
<dbReference type="EMBL" id="AP024480">
    <property type="protein sequence ID" value="BCS81344.1"/>
    <property type="molecule type" value="Genomic_DNA"/>
</dbReference>
<evidence type="ECO:0000313" key="2">
    <source>
        <dbReference type="Proteomes" id="UP000663623"/>
    </source>
</evidence>
<name>A0ABM7NMI8_9FIRM</name>
<reference evidence="1 2" key="1">
    <citation type="submission" date="2021-02" db="EMBL/GenBank/DDBJ databases">
        <title>Nitrogen-fixing ability and nitrogen fixation related genes of thermophilic fermentative bacteria in the genus Caldicellulosiruptor.</title>
        <authorList>
            <person name="Chen Y."/>
            <person name="Nishihara A."/>
            <person name="Haruta S."/>
        </authorList>
    </citation>
    <scope>NUCLEOTIDE SEQUENCE [LARGE SCALE GENOMIC DNA]</scope>
    <source>
        <strain evidence="1 2">YA01</strain>
    </source>
</reference>
<accession>A0ABM7NMI8</accession>
<sequence length="39" mass="4813">MLFEPFNMAQKELREWIGYASIHFLFKLGIRVIYFQEVF</sequence>
<organism evidence="1 2">
    <name type="scientific">Caldicellulosiruptor diazotrophicus</name>
    <dbReference type="NCBI Taxonomy" id="2806205"/>
    <lineage>
        <taxon>Bacteria</taxon>
        <taxon>Bacillati</taxon>
        <taxon>Bacillota</taxon>
        <taxon>Bacillota incertae sedis</taxon>
        <taxon>Caldicellulosiruptorales</taxon>
        <taxon>Caldicellulosiruptoraceae</taxon>
        <taxon>Caldicellulosiruptor</taxon>
    </lineage>
</organism>
<proteinExistence type="predicted"/>
<evidence type="ECO:0000313" key="1">
    <source>
        <dbReference type="EMBL" id="BCS81344.1"/>
    </source>
</evidence>
<keyword evidence="2" id="KW-1185">Reference proteome</keyword>
<dbReference type="Proteomes" id="UP000663623">
    <property type="component" value="Chromosome"/>
</dbReference>
<gene>
    <name evidence="1" type="ORF">CaldiYA01_13040</name>
</gene>